<reference evidence="3 4" key="1">
    <citation type="submission" date="2019-08" db="EMBL/GenBank/DDBJ databases">
        <title>Five species of Acinetobacter isolated from floral nectar and animal pollinators.</title>
        <authorList>
            <person name="Hendry T.A."/>
        </authorList>
    </citation>
    <scope>NUCLEOTIDE SEQUENCE [LARGE SCALE GENOMIC DNA]</scope>
    <source>
        <strain evidence="3 4">MD18.27</strain>
    </source>
</reference>
<comment type="caution">
    <text evidence="3">The sequence shown here is derived from an EMBL/GenBank/DDBJ whole genome shotgun (WGS) entry which is preliminary data.</text>
</comment>
<feature type="domain" description="Initiator Rep protein WH1" evidence="2">
    <location>
        <begin position="6"/>
        <end position="66"/>
    </location>
</feature>
<dbReference type="Proteomes" id="UP001339883">
    <property type="component" value="Unassembled WGS sequence"/>
</dbReference>
<dbReference type="RefSeq" id="WP_325776219.1">
    <property type="nucleotide sequence ID" value="NZ_VTDN01000017.1"/>
</dbReference>
<sequence length="66" mass="7467">MKNDLIVKANSLINASYNLEVSEQRLILMSIVQARNTETGIDAVTPLNIYAQDYAKQFNTTRETAY</sequence>
<dbReference type="Pfam" id="PF01051">
    <property type="entry name" value="Rep3_N"/>
    <property type="match status" value="1"/>
</dbReference>
<proteinExistence type="inferred from homology"/>
<evidence type="ECO:0000313" key="3">
    <source>
        <dbReference type="EMBL" id="MEB5477838.1"/>
    </source>
</evidence>
<dbReference type="InterPro" id="IPR000525">
    <property type="entry name" value="Initiator_Rep_WH1"/>
</dbReference>
<gene>
    <name evidence="3" type="ORF">I2F25_12445</name>
</gene>
<dbReference type="Gene3D" id="1.10.10.10">
    <property type="entry name" value="Winged helix-like DNA-binding domain superfamily/Winged helix DNA-binding domain"/>
    <property type="match status" value="1"/>
</dbReference>
<dbReference type="EMBL" id="VTDN01000017">
    <property type="protein sequence ID" value="MEB5477838.1"/>
    <property type="molecule type" value="Genomic_DNA"/>
</dbReference>
<comment type="similarity">
    <text evidence="1">Belongs to the initiator RepB protein family.</text>
</comment>
<dbReference type="InterPro" id="IPR036388">
    <property type="entry name" value="WH-like_DNA-bd_sf"/>
</dbReference>
<protein>
    <submittedName>
        <fullName evidence="3">RepB family plasmid replication initiator protein</fullName>
    </submittedName>
</protein>
<accession>A0ABU6DVG8</accession>
<name>A0ABU6DVG8_9GAMM</name>
<evidence type="ECO:0000313" key="4">
    <source>
        <dbReference type="Proteomes" id="UP001339883"/>
    </source>
</evidence>
<dbReference type="SUPFAM" id="SSF46785">
    <property type="entry name" value="Winged helix' DNA-binding domain"/>
    <property type="match status" value="1"/>
</dbReference>
<evidence type="ECO:0000256" key="1">
    <source>
        <dbReference type="ARBA" id="ARBA00038283"/>
    </source>
</evidence>
<evidence type="ECO:0000259" key="2">
    <source>
        <dbReference type="Pfam" id="PF01051"/>
    </source>
</evidence>
<feature type="non-terminal residue" evidence="3">
    <location>
        <position position="66"/>
    </location>
</feature>
<dbReference type="InterPro" id="IPR036390">
    <property type="entry name" value="WH_DNA-bd_sf"/>
</dbReference>
<organism evidence="3 4">
    <name type="scientific">Acinetobacter pollinis</name>
    <dbReference type="NCBI Taxonomy" id="2605270"/>
    <lineage>
        <taxon>Bacteria</taxon>
        <taxon>Pseudomonadati</taxon>
        <taxon>Pseudomonadota</taxon>
        <taxon>Gammaproteobacteria</taxon>
        <taxon>Moraxellales</taxon>
        <taxon>Moraxellaceae</taxon>
        <taxon>Acinetobacter</taxon>
    </lineage>
</organism>
<keyword evidence="4" id="KW-1185">Reference proteome</keyword>